<dbReference type="AlphaFoldDB" id="A0A5C3MQ90"/>
<gene>
    <name evidence="2" type="ORF">OE88DRAFT_1668125</name>
</gene>
<accession>A0A5C3MQ90</accession>
<feature type="signal peptide" evidence="1">
    <location>
        <begin position="1"/>
        <end position="32"/>
    </location>
</feature>
<protein>
    <submittedName>
        <fullName evidence="2">Uncharacterized protein</fullName>
    </submittedName>
</protein>
<evidence type="ECO:0000313" key="3">
    <source>
        <dbReference type="Proteomes" id="UP000305948"/>
    </source>
</evidence>
<reference evidence="2 3" key="1">
    <citation type="journal article" date="2019" name="Nat. Ecol. Evol.">
        <title>Megaphylogeny resolves global patterns of mushroom evolution.</title>
        <authorList>
            <person name="Varga T."/>
            <person name="Krizsan K."/>
            <person name="Foldi C."/>
            <person name="Dima B."/>
            <person name="Sanchez-Garcia M."/>
            <person name="Sanchez-Ramirez S."/>
            <person name="Szollosi G.J."/>
            <person name="Szarkandi J.G."/>
            <person name="Papp V."/>
            <person name="Albert L."/>
            <person name="Andreopoulos W."/>
            <person name="Angelini C."/>
            <person name="Antonin V."/>
            <person name="Barry K.W."/>
            <person name="Bougher N.L."/>
            <person name="Buchanan P."/>
            <person name="Buyck B."/>
            <person name="Bense V."/>
            <person name="Catcheside P."/>
            <person name="Chovatia M."/>
            <person name="Cooper J."/>
            <person name="Damon W."/>
            <person name="Desjardin D."/>
            <person name="Finy P."/>
            <person name="Geml J."/>
            <person name="Haridas S."/>
            <person name="Hughes K."/>
            <person name="Justo A."/>
            <person name="Karasinski D."/>
            <person name="Kautmanova I."/>
            <person name="Kiss B."/>
            <person name="Kocsube S."/>
            <person name="Kotiranta H."/>
            <person name="LaButti K.M."/>
            <person name="Lechner B.E."/>
            <person name="Liimatainen K."/>
            <person name="Lipzen A."/>
            <person name="Lukacs Z."/>
            <person name="Mihaltcheva S."/>
            <person name="Morgado L.N."/>
            <person name="Niskanen T."/>
            <person name="Noordeloos M.E."/>
            <person name="Ohm R.A."/>
            <person name="Ortiz-Santana B."/>
            <person name="Ovrebo C."/>
            <person name="Racz N."/>
            <person name="Riley R."/>
            <person name="Savchenko A."/>
            <person name="Shiryaev A."/>
            <person name="Soop K."/>
            <person name="Spirin V."/>
            <person name="Szebenyi C."/>
            <person name="Tomsovsky M."/>
            <person name="Tulloss R.E."/>
            <person name="Uehling J."/>
            <person name="Grigoriev I.V."/>
            <person name="Vagvolgyi C."/>
            <person name="Papp T."/>
            <person name="Martin F.M."/>
            <person name="Miettinen O."/>
            <person name="Hibbett D.S."/>
            <person name="Nagy L.G."/>
        </authorList>
    </citation>
    <scope>NUCLEOTIDE SEQUENCE [LARGE SCALE GENOMIC DNA]</scope>
    <source>
        <strain evidence="2 3">OMC1185</strain>
    </source>
</reference>
<dbReference type="Proteomes" id="UP000305948">
    <property type="component" value="Unassembled WGS sequence"/>
</dbReference>
<keyword evidence="3" id="KW-1185">Reference proteome</keyword>
<feature type="chain" id="PRO_5022810000" evidence="1">
    <location>
        <begin position="33"/>
        <end position="113"/>
    </location>
</feature>
<sequence>MALHGKYKRANSPMRTLGLKHCAFLLVDVTWANCLCTSDHSSSGNIPTVPPEYSSQTSTASYTASYDGKVLDLEARRWRCKHTLVSCLDIGSQAQARVLVSRSCETIDWQTAR</sequence>
<evidence type="ECO:0000313" key="2">
    <source>
        <dbReference type="EMBL" id="TFK46218.1"/>
    </source>
</evidence>
<evidence type="ECO:0000256" key="1">
    <source>
        <dbReference type="SAM" id="SignalP"/>
    </source>
</evidence>
<dbReference type="EMBL" id="ML213532">
    <property type="protein sequence ID" value="TFK46218.1"/>
    <property type="molecule type" value="Genomic_DNA"/>
</dbReference>
<organism evidence="2 3">
    <name type="scientific">Heliocybe sulcata</name>
    <dbReference type="NCBI Taxonomy" id="5364"/>
    <lineage>
        <taxon>Eukaryota</taxon>
        <taxon>Fungi</taxon>
        <taxon>Dikarya</taxon>
        <taxon>Basidiomycota</taxon>
        <taxon>Agaricomycotina</taxon>
        <taxon>Agaricomycetes</taxon>
        <taxon>Gloeophyllales</taxon>
        <taxon>Gloeophyllaceae</taxon>
        <taxon>Heliocybe</taxon>
    </lineage>
</organism>
<name>A0A5C3MQ90_9AGAM</name>
<proteinExistence type="predicted"/>
<keyword evidence="1" id="KW-0732">Signal</keyword>